<name>A0A8S5V9G7_9CAUD</name>
<reference evidence="1" key="1">
    <citation type="journal article" date="2021" name="Proc. Natl. Acad. Sci. U.S.A.">
        <title>A Catalog of Tens of Thousands of Viruses from Human Metagenomes Reveals Hidden Associations with Chronic Diseases.</title>
        <authorList>
            <person name="Tisza M.J."/>
            <person name="Buck C.B."/>
        </authorList>
    </citation>
    <scope>NUCLEOTIDE SEQUENCE</scope>
    <source>
        <strain evidence="1">Ct2D011</strain>
    </source>
</reference>
<protein>
    <submittedName>
        <fullName evidence="1">Portal protein</fullName>
    </submittedName>
</protein>
<organism evidence="1">
    <name type="scientific">Siphoviridae sp. ct2D011</name>
    <dbReference type="NCBI Taxonomy" id="2825314"/>
    <lineage>
        <taxon>Viruses</taxon>
        <taxon>Duplodnaviria</taxon>
        <taxon>Heunggongvirae</taxon>
        <taxon>Uroviricota</taxon>
        <taxon>Caudoviricetes</taxon>
    </lineage>
</organism>
<evidence type="ECO:0000313" key="1">
    <source>
        <dbReference type="EMBL" id="DAG03247.1"/>
    </source>
</evidence>
<dbReference type="EMBL" id="BK016226">
    <property type="protein sequence ID" value="DAG03247.1"/>
    <property type="molecule type" value="Genomic_DNA"/>
</dbReference>
<proteinExistence type="predicted"/>
<accession>A0A8S5V9G7</accession>
<sequence length="92" mass="10204">MEEAKDIHNNAVDMISRKATGLDVLTTFADVESIDTYDKNASTTKDDLQKIERTAYNNAGISQNLFNTGGNLALEKSINTDEAMVKDLIFQF</sequence>